<dbReference type="Pfam" id="PF00005">
    <property type="entry name" value="ABC_tran"/>
    <property type="match status" value="2"/>
</dbReference>
<dbReference type="InterPro" id="IPR003439">
    <property type="entry name" value="ABC_transporter-like_ATP-bd"/>
</dbReference>
<evidence type="ECO:0000256" key="8">
    <source>
        <dbReference type="ARBA" id="ARBA00022967"/>
    </source>
</evidence>
<dbReference type="PANTHER" id="PTHR43790:SF1">
    <property type="entry name" value="XYLOSE IMPORT ATP-BINDING PROTEIN XYLG"/>
    <property type="match status" value="1"/>
</dbReference>
<dbReference type="EMBL" id="CP009922">
    <property type="protein sequence ID" value="AKG42729.1"/>
    <property type="molecule type" value="Genomic_DNA"/>
</dbReference>
<evidence type="ECO:0000256" key="6">
    <source>
        <dbReference type="ARBA" id="ARBA00022741"/>
    </source>
</evidence>
<comment type="subcellular location">
    <subcellularLocation>
        <location evidence="1">Cell membrane</location>
        <topology evidence="1">Peripheral membrane protein</topology>
    </subcellularLocation>
</comment>
<dbReference type="PROSITE" id="PS50893">
    <property type="entry name" value="ABC_TRANSPORTER_2"/>
    <property type="match status" value="2"/>
</dbReference>
<dbReference type="InterPro" id="IPR050107">
    <property type="entry name" value="ABC_carbohydrate_import_ATPase"/>
</dbReference>
<evidence type="ECO:0000313" key="13">
    <source>
        <dbReference type="Proteomes" id="UP000034034"/>
    </source>
</evidence>
<feature type="domain" description="ABC transporter" evidence="11">
    <location>
        <begin position="277"/>
        <end position="521"/>
    </location>
</feature>
<evidence type="ECO:0000256" key="1">
    <source>
        <dbReference type="ARBA" id="ARBA00004202"/>
    </source>
</evidence>
<evidence type="ECO:0000256" key="2">
    <source>
        <dbReference type="ARBA" id="ARBA00022448"/>
    </source>
</evidence>
<sequence length="544" mass="58732">MARAHGTASEPGHVLRMSGIVKTFPGVRALDGVSMSVRPGEIHAICGENGAGKSTLMKVLSGVHPHGSYEGDIEFEGEPCAFKDIRASERRGIVIIHQELALIPQLSIAENIFLGNERTGGRGFISWSTTLSETERLLRRVGLTGERPQTKISALGVGKQQLVEIAKALAKRVRLLILDEPTAALNDEDSRQLLDLIRELRDQGISAILISHKLKEVLSVADSVTILRDGRTIETLPAEGLTEDRIIRGMVGRELDAYYPDRVPYEGEDAGQVALAVREWTVAHPADERRKSVDSVSFEVRRGEILGLAGLMGAGRTELAMSLFGRSWGRYEGGTVAVDGEEVSTRTVPEAVAHGLAYVTEDRKTYGLNLIDTISRNISLAGLPGMARRGVVDEHAETRIAERFRTSMNIKTPTVFEQVGRLSGGNQQKVVLSQWINTGPKVLILDEPTRGIDVGAKAEIYAVISALAAEGRAVVLISSELSELLGLCDRIATMAAGRLTGVLEREQASQEALMRLMTRTEEPVDSVVSAAGGGRGDEDGEARG</sequence>
<dbReference type="InterPro" id="IPR003593">
    <property type="entry name" value="AAA+_ATPase"/>
</dbReference>
<reference evidence="12" key="1">
    <citation type="submission" date="2019-08" db="EMBL/GenBank/DDBJ databases">
        <title>Complete genome sequence of a mangrove-derived Streptomyces xiamenensis.</title>
        <authorList>
            <person name="Xu J."/>
        </authorList>
    </citation>
    <scope>NUCLEOTIDE SEQUENCE</scope>
    <source>
        <strain evidence="12">318</strain>
    </source>
</reference>
<evidence type="ECO:0000256" key="5">
    <source>
        <dbReference type="ARBA" id="ARBA00022737"/>
    </source>
</evidence>
<keyword evidence="6" id="KW-0547">Nucleotide-binding</keyword>
<dbReference type="InterPro" id="IPR017871">
    <property type="entry name" value="ABC_transporter-like_CS"/>
</dbReference>
<keyword evidence="7 12" id="KW-0067">ATP-binding</keyword>
<dbReference type="CDD" id="cd03216">
    <property type="entry name" value="ABC_Carb_Monos_I"/>
    <property type="match status" value="1"/>
</dbReference>
<keyword evidence="8" id="KW-1278">Translocase</keyword>
<keyword evidence="5" id="KW-0677">Repeat</keyword>
<evidence type="ECO:0000259" key="11">
    <source>
        <dbReference type="PROSITE" id="PS50893"/>
    </source>
</evidence>
<evidence type="ECO:0000313" key="12">
    <source>
        <dbReference type="EMBL" id="AKG42729.1"/>
    </source>
</evidence>
<dbReference type="AlphaFoldDB" id="A0A0F7FRY0"/>
<name>A0A0F7FRY0_9ACTN</name>
<dbReference type="CDD" id="cd03215">
    <property type="entry name" value="ABC_Carb_Monos_II"/>
    <property type="match status" value="1"/>
</dbReference>
<dbReference type="InterPro" id="IPR027417">
    <property type="entry name" value="P-loop_NTPase"/>
</dbReference>
<evidence type="ECO:0000256" key="4">
    <source>
        <dbReference type="ARBA" id="ARBA00022597"/>
    </source>
</evidence>
<organism evidence="12 13">
    <name type="scientific">Streptomyces xiamenensis</name>
    <dbReference type="NCBI Taxonomy" id="408015"/>
    <lineage>
        <taxon>Bacteria</taxon>
        <taxon>Bacillati</taxon>
        <taxon>Actinomycetota</taxon>
        <taxon>Actinomycetes</taxon>
        <taxon>Kitasatosporales</taxon>
        <taxon>Streptomycetaceae</taxon>
        <taxon>Streptomyces</taxon>
    </lineage>
</organism>
<dbReference type="SUPFAM" id="SSF52540">
    <property type="entry name" value="P-loop containing nucleoside triphosphate hydrolases"/>
    <property type="match status" value="2"/>
</dbReference>
<feature type="domain" description="ABC transporter" evidence="11">
    <location>
        <begin position="15"/>
        <end position="254"/>
    </location>
</feature>
<dbReference type="PANTHER" id="PTHR43790">
    <property type="entry name" value="CARBOHYDRATE TRANSPORT ATP-BINDING PROTEIN MG119-RELATED"/>
    <property type="match status" value="1"/>
</dbReference>
<dbReference type="Proteomes" id="UP000034034">
    <property type="component" value="Chromosome"/>
</dbReference>
<evidence type="ECO:0000256" key="10">
    <source>
        <dbReference type="SAM" id="MobiDB-lite"/>
    </source>
</evidence>
<gene>
    <name evidence="12" type="ORF">SXIM_13450</name>
</gene>
<dbReference type="STRING" id="408015.SXIM_13450"/>
<dbReference type="GO" id="GO:0016887">
    <property type="term" value="F:ATP hydrolysis activity"/>
    <property type="evidence" value="ECO:0007669"/>
    <property type="project" value="InterPro"/>
</dbReference>
<dbReference type="HOGENOM" id="CLU_000604_92_3_11"/>
<keyword evidence="4" id="KW-0762">Sugar transport</keyword>
<accession>A0A0F7FRY0</accession>
<keyword evidence="9" id="KW-0472">Membrane</keyword>
<dbReference type="PATRIC" id="fig|408015.6.peg.1378"/>
<dbReference type="KEGG" id="sxi:SXIM_13450"/>
<evidence type="ECO:0000256" key="7">
    <source>
        <dbReference type="ARBA" id="ARBA00022840"/>
    </source>
</evidence>
<feature type="region of interest" description="Disordered" evidence="10">
    <location>
        <begin position="524"/>
        <end position="544"/>
    </location>
</feature>
<keyword evidence="2" id="KW-0813">Transport</keyword>
<dbReference type="GO" id="GO:0005886">
    <property type="term" value="C:plasma membrane"/>
    <property type="evidence" value="ECO:0007669"/>
    <property type="project" value="UniProtKB-SubCell"/>
</dbReference>
<dbReference type="GO" id="GO:0005524">
    <property type="term" value="F:ATP binding"/>
    <property type="evidence" value="ECO:0007669"/>
    <property type="project" value="UniProtKB-KW"/>
</dbReference>
<keyword evidence="13" id="KW-1185">Reference proteome</keyword>
<dbReference type="FunFam" id="3.40.50.300:FF:000127">
    <property type="entry name" value="Ribose import ATP-binding protein RbsA"/>
    <property type="match status" value="1"/>
</dbReference>
<dbReference type="RefSeq" id="WP_078635074.1">
    <property type="nucleotide sequence ID" value="NZ_CP009922.3"/>
</dbReference>
<proteinExistence type="predicted"/>
<dbReference type="Gene3D" id="3.40.50.300">
    <property type="entry name" value="P-loop containing nucleotide triphosphate hydrolases"/>
    <property type="match status" value="2"/>
</dbReference>
<keyword evidence="3" id="KW-1003">Cell membrane</keyword>
<evidence type="ECO:0000256" key="3">
    <source>
        <dbReference type="ARBA" id="ARBA00022475"/>
    </source>
</evidence>
<protein>
    <submittedName>
        <fullName evidence="12">ABC transporter ATP-binding protein</fullName>
    </submittedName>
</protein>
<dbReference type="SMART" id="SM00382">
    <property type="entry name" value="AAA"/>
    <property type="match status" value="2"/>
</dbReference>
<dbReference type="PROSITE" id="PS00211">
    <property type="entry name" value="ABC_TRANSPORTER_1"/>
    <property type="match status" value="1"/>
</dbReference>
<evidence type="ECO:0000256" key="9">
    <source>
        <dbReference type="ARBA" id="ARBA00023136"/>
    </source>
</evidence>
<feature type="compositionally biased region" description="Basic and acidic residues" evidence="10">
    <location>
        <begin position="535"/>
        <end position="544"/>
    </location>
</feature>